<evidence type="ECO:0000256" key="5">
    <source>
        <dbReference type="ARBA" id="ARBA00022927"/>
    </source>
</evidence>
<dbReference type="GO" id="GO:0005484">
    <property type="term" value="F:SNAP receptor activity"/>
    <property type="evidence" value="ECO:0007669"/>
    <property type="project" value="InterPro"/>
</dbReference>
<dbReference type="GO" id="GO:0006886">
    <property type="term" value="P:intracellular protein transport"/>
    <property type="evidence" value="ECO:0007669"/>
    <property type="project" value="InterPro"/>
</dbReference>
<dbReference type="PANTHER" id="PTHR19957:SF83">
    <property type="entry name" value="SYNTAXIN-16"/>
    <property type="match status" value="1"/>
</dbReference>
<evidence type="ECO:0000256" key="7">
    <source>
        <dbReference type="ARBA" id="ARBA00023034"/>
    </source>
</evidence>
<accession>A0A3M7SQA4</accession>
<keyword evidence="4 10" id="KW-0812">Transmembrane</keyword>
<evidence type="ECO:0000256" key="6">
    <source>
        <dbReference type="ARBA" id="ARBA00022989"/>
    </source>
</evidence>
<keyword evidence="6 10" id="KW-1133">Transmembrane helix</keyword>
<dbReference type="GO" id="GO:0000149">
    <property type="term" value="F:SNARE binding"/>
    <property type="evidence" value="ECO:0007669"/>
    <property type="project" value="TreeGrafter"/>
</dbReference>
<dbReference type="GO" id="GO:0048278">
    <property type="term" value="P:vesicle docking"/>
    <property type="evidence" value="ECO:0007669"/>
    <property type="project" value="TreeGrafter"/>
</dbReference>
<keyword evidence="9 10" id="KW-0472">Membrane</keyword>
<keyword evidence="5" id="KW-0653">Protein transport</keyword>
<feature type="domain" description="T-SNARE coiled-coil homology" evidence="11">
    <location>
        <begin position="220"/>
        <end position="282"/>
    </location>
</feature>
<dbReference type="Pfam" id="PF05739">
    <property type="entry name" value="SNARE"/>
    <property type="match status" value="1"/>
</dbReference>
<protein>
    <submittedName>
        <fullName evidence="12">Syntaxin-16 isoform X4</fullName>
    </submittedName>
</protein>
<comment type="similarity">
    <text evidence="2">Belongs to the syntaxin family.</text>
</comment>
<dbReference type="GO" id="GO:0031201">
    <property type="term" value="C:SNARE complex"/>
    <property type="evidence" value="ECO:0007669"/>
    <property type="project" value="TreeGrafter"/>
</dbReference>
<dbReference type="EMBL" id="REGN01000977">
    <property type="protein sequence ID" value="RNA37790.1"/>
    <property type="molecule type" value="Genomic_DNA"/>
</dbReference>
<dbReference type="InterPro" id="IPR006012">
    <property type="entry name" value="Syntaxin/epimorphin_CS"/>
</dbReference>
<dbReference type="PANTHER" id="PTHR19957">
    <property type="entry name" value="SYNTAXIN"/>
    <property type="match status" value="1"/>
</dbReference>
<reference evidence="12 13" key="1">
    <citation type="journal article" date="2018" name="Sci. Rep.">
        <title>Genomic signatures of local adaptation to the degree of environmental predictability in rotifers.</title>
        <authorList>
            <person name="Franch-Gras L."/>
            <person name="Hahn C."/>
            <person name="Garcia-Roger E.M."/>
            <person name="Carmona M.J."/>
            <person name="Serra M."/>
            <person name="Gomez A."/>
        </authorList>
    </citation>
    <scope>NUCLEOTIDE SEQUENCE [LARGE SCALE GENOMIC DNA]</scope>
    <source>
        <strain evidence="12">HYR1</strain>
    </source>
</reference>
<keyword evidence="8" id="KW-0175">Coiled coil</keyword>
<dbReference type="SUPFAM" id="SSF47661">
    <property type="entry name" value="t-snare proteins"/>
    <property type="match status" value="1"/>
</dbReference>
<dbReference type="CDD" id="cd15845">
    <property type="entry name" value="SNARE_syntaxin16"/>
    <property type="match status" value="1"/>
</dbReference>
<keyword evidence="7" id="KW-0333">Golgi apparatus</keyword>
<dbReference type="Gene3D" id="1.20.58.70">
    <property type="match status" value="1"/>
</dbReference>
<dbReference type="InterPro" id="IPR010989">
    <property type="entry name" value="SNARE"/>
</dbReference>
<evidence type="ECO:0000256" key="1">
    <source>
        <dbReference type="ARBA" id="ARBA00004409"/>
    </source>
</evidence>
<keyword evidence="13" id="KW-1185">Reference proteome</keyword>
<dbReference type="InterPro" id="IPR000727">
    <property type="entry name" value="T_SNARE_dom"/>
</dbReference>
<comment type="caution">
    <text evidence="12">The sequence shown here is derived from an EMBL/GenBank/DDBJ whole genome shotgun (WGS) entry which is preliminary data.</text>
</comment>
<evidence type="ECO:0000256" key="9">
    <source>
        <dbReference type="ARBA" id="ARBA00023136"/>
    </source>
</evidence>
<evidence type="ECO:0000256" key="3">
    <source>
        <dbReference type="ARBA" id="ARBA00022448"/>
    </source>
</evidence>
<keyword evidence="3" id="KW-0813">Transport</keyword>
<dbReference type="AlphaFoldDB" id="A0A3M7SQA4"/>
<dbReference type="PROSITE" id="PS50192">
    <property type="entry name" value="T_SNARE"/>
    <property type="match status" value="1"/>
</dbReference>
<dbReference type="PROSITE" id="PS00914">
    <property type="entry name" value="SYNTAXIN"/>
    <property type="match status" value="1"/>
</dbReference>
<dbReference type="OrthoDB" id="10251371at2759"/>
<proteinExistence type="inferred from homology"/>
<sequence length="314" mass="36555">MAFRNLTDVYILMRNNAISSRSVFHDNQYSDDKAALVVDLESGNVKTTSKLPPEWMGDVDEIQFEMTKIKNKLKELSGMHDKHLNRPTFDDNVDDEKAIDFLTKEITQTMNNCQAKIRKLSIRSNYMGSRSFTDERLMKNIVRSLASQLQEITSNYRTSQNLYLKKIQARKERSNMMFDTSQYLPSSALMTEDNIYNDDDLDFKTVGQKHEQLQMNRINERLIYERETEINHVVKSISDLNELFKDLATMVSDQGTVLDRIDYNIERVSHSVEGGLTQLEKAAKYQKSNRKMKAILILIIVFLVMFFLLVLTKF</sequence>
<dbReference type="STRING" id="10195.A0A3M7SQA4"/>
<dbReference type="Proteomes" id="UP000276133">
    <property type="component" value="Unassembled WGS sequence"/>
</dbReference>
<dbReference type="SMART" id="SM00397">
    <property type="entry name" value="t_SNARE"/>
    <property type="match status" value="1"/>
</dbReference>
<evidence type="ECO:0000256" key="8">
    <source>
        <dbReference type="ARBA" id="ARBA00023054"/>
    </source>
</evidence>
<dbReference type="GO" id="GO:0000139">
    <property type="term" value="C:Golgi membrane"/>
    <property type="evidence" value="ECO:0007669"/>
    <property type="project" value="UniProtKB-SubCell"/>
</dbReference>
<name>A0A3M7SQA4_BRAPC</name>
<feature type="transmembrane region" description="Helical" evidence="10">
    <location>
        <begin position="294"/>
        <end position="312"/>
    </location>
</feature>
<organism evidence="12 13">
    <name type="scientific">Brachionus plicatilis</name>
    <name type="common">Marine rotifer</name>
    <name type="synonym">Brachionus muelleri</name>
    <dbReference type="NCBI Taxonomy" id="10195"/>
    <lineage>
        <taxon>Eukaryota</taxon>
        <taxon>Metazoa</taxon>
        <taxon>Spiralia</taxon>
        <taxon>Gnathifera</taxon>
        <taxon>Rotifera</taxon>
        <taxon>Eurotatoria</taxon>
        <taxon>Monogononta</taxon>
        <taxon>Pseudotrocha</taxon>
        <taxon>Ploima</taxon>
        <taxon>Brachionidae</taxon>
        <taxon>Brachionus</taxon>
    </lineage>
</organism>
<dbReference type="GO" id="GO:0006906">
    <property type="term" value="P:vesicle fusion"/>
    <property type="evidence" value="ECO:0007669"/>
    <property type="project" value="TreeGrafter"/>
</dbReference>
<evidence type="ECO:0000313" key="13">
    <source>
        <dbReference type="Proteomes" id="UP000276133"/>
    </source>
</evidence>
<evidence type="ECO:0000259" key="11">
    <source>
        <dbReference type="PROSITE" id="PS50192"/>
    </source>
</evidence>
<gene>
    <name evidence="12" type="ORF">BpHYR1_006888</name>
</gene>
<comment type="subcellular location">
    <subcellularLocation>
        <location evidence="1">Golgi apparatus membrane</location>
        <topology evidence="1">Single-pass type IV membrane protein</topology>
    </subcellularLocation>
</comment>
<evidence type="ECO:0000256" key="2">
    <source>
        <dbReference type="ARBA" id="ARBA00009063"/>
    </source>
</evidence>
<evidence type="ECO:0000313" key="12">
    <source>
        <dbReference type="EMBL" id="RNA37790.1"/>
    </source>
</evidence>
<evidence type="ECO:0000256" key="10">
    <source>
        <dbReference type="SAM" id="Phobius"/>
    </source>
</evidence>
<evidence type="ECO:0000256" key="4">
    <source>
        <dbReference type="ARBA" id="ARBA00022692"/>
    </source>
</evidence>
<dbReference type="InterPro" id="IPR045242">
    <property type="entry name" value="Syntaxin"/>
</dbReference>